<evidence type="ECO:0000313" key="2">
    <source>
        <dbReference type="Proteomes" id="UP001559025"/>
    </source>
</evidence>
<organism evidence="1 2">
    <name type="scientific">Neoaquamicrobium sediminum</name>
    <dbReference type="NCBI Taxonomy" id="1849104"/>
    <lineage>
        <taxon>Bacteria</taxon>
        <taxon>Pseudomonadati</taxon>
        <taxon>Pseudomonadota</taxon>
        <taxon>Alphaproteobacteria</taxon>
        <taxon>Hyphomicrobiales</taxon>
        <taxon>Phyllobacteriaceae</taxon>
        <taxon>Neoaquamicrobium</taxon>
    </lineage>
</organism>
<dbReference type="EMBL" id="JAZHFV010000013">
    <property type="protein sequence ID" value="MEX4010445.1"/>
    <property type="molecule type" value="Genomic_DNA"/>
</dbReference>
<keyword evidence="2" id="KW-1185">Reference proteome</keyword>
<reference evidence="1 2" key="1">
    <citation type="submission" date="2024-01" db="EMBL/GenBank/DDBJ databases">
        <title>New evidence supports the origin of RcGTA from prophage.</title>
        <authorList>
            <person name="Xu Y."/>
            <person name="Liu B."/>
            <person name="Chen F."/>
        </authorList>
    </citation>
    <scope>NUCLEOTIDE SEQUENCE [LARGE SCALE GENOMIC DNA]</scope>
    <source>
        <strain evidence="1 2">CBW1107-2</strain>
    </source>
</reference>
<proteinExistence type="predicted"/>
<protein>
    <submittedName>
        <fullName evidence="1">Uncharacterized protein</fullName>
    </submittedName>
</protein>
<gene>
    <name evidence="1" type="ORF">V1479_24350</name>
</gene>
<sequence>MTKEQYDSLRRLIVDLKFEVAELRLLIRQVVAAGAQDRGADATAYLETIAQIDVPDDLKKFLPD</sequence>
<dbReference type="Proteomes" id="UP001559025">
    <property type="component" value="Unassembled WGS sequence"/>
</dbReference>
<evidence type="ECO:0000313" key="1">
    <source>
        <dbReference type="EMBL" id="MEX4010445.1"/>
    </source>
</evidence>
<name>A0ABV3X129_9HYPH</name>
<dbReference type="RefSeq" id="WP_368805130.1">
    <property type="nucleotide sequence ID" value="NZ_JAZHFV010000013.1"/>
</dbReference>
<accession>A0ABV3X129</accession>
<comment type="caution">
    <text evidence="1">The sequence shown here is derived from an EMBL/GenBank/DDBJ whole genome shotgun (WGS) entry which is preliminary data.</text>
</comment>